<keyword evidence="5" id="KW-1185">Reference proteome</keyword>
<dbReference type="OrthoDB" id="9792971at2"/>
<comment type="caution">
    <text evidence="4">The sequence shown here is derived from an EMBL/GenBank/DDBJ whole genome shotgun (WGS) entry which is preliminary data.</text>
</comment>
<evidence type="ECO:0000313" key="5">
    <source>
        <dbReference type="Proteomes" id="UP000317371"/>
    </source>
</evidence>
<dbReference type="PANTHER" id="PTHR43333:SF1">
    <property type="entry name" value="D-ISOMER SPECIFIC 2-HYDROXYACID DEHYDROGENASE NAD-BINDING DOMAIN-CONTAINING PROTEIN"/>
    <property type="match status" value="1"/>
</dbReference>
<accession>A0A540VGB1</accession>
<dbReference type="EMBL" id="VIGC01000011">
    <property type="protein sequence ID" value="TQE95808.1"/>
    <property type="molecule type" value="Genomic_DNA"/>
</dbReference>
<reference evidence="4 5" key="1">
    <citation type="submission" date="2019-06" db="EMBL/GenBank/DDBJ databases">
        <title>Genome sequence of Litorilinea aerophila BAA-2444.</title>
        <authorList>
            <person name="Maclea K.S."/>
            <person name="Maurais E.G."/>
            <person name="Iannazzi L.C."/>
        </authorList>
    </citation>
    <scope>NUCLEOTIDE SEQUENCE [LARGE SCALE GENOMIC DNA]</scope>
    <source>
        <strain evidence="4 5">ATCC BAA-2444</strain>
    </source>
</reference>
<proteinExistence type="predicted"/>
<dbReference type="RefSeq" id="WP_141610031.1">
    <property type="nucleotide sequence ID" value="NZ_VIGC02000011.1"/>
</dbReference>
<evidence type="ECO:0000313" key="4">
    <source>
        <dbReference type="EMBL" id="TQE95808.1"/>
    </source>
</evidence>
<gene>
    <name evidence="4" type="ORF">FKZ61_10230</name>
</gene>
<keyword evidence="2" id="KW-0520">NAD</keyword>
<dbReference type="SUPFAM" id="SSF51735">
    <property type="entry name" value="NAD(P)-binding Rossmann-fold domains"/>
    <property type="match status" value="1"/>
</dbReference>
<dbReference type="FunFam" id="3.40.50.720:FF:000363">
    <property type="entry name" value="D-isomer specific 2-hydroxyacid dehydrogenase"/>
    <property type="match status" value="1"/>
</dbReference>
<evidence type="ECO:0000256" key="1">
    <source>
        <dbReference type="ARBA" id="ARBA00023002"/>
    </source>
</evidence>
<dbReference type="Proteomes" id="UP000317371">
    <property type="component" value="Unassembled WGS sequence"/>
</dbReference>
<dbReference type="InterPro" id="IPR036291">
    <property type="entry name" value="NAD(P)-bd_dom_sf"/>
</dbReference>
<dbReference type="CDD" id="cd05300">
    <property type="entry name" value="2-Hacid_dh_1"/>
    <property type="match status" value="1"/>
</dbReference>
<organism evidence="4 5">
    <name type="scientific">Litorilinea aerophila</name>
    <dbReference type="NCBI Taxonomy" id="1204385"/>
    <lineage>
        <taxon>Bacteria</taxon>
        <taxon>Bacillati</taxon>
        <taxon>Chloroflexota</taxon>
        <taxon>Caldilineae</taxon>
        <taxon>Caldilineales</taxon>
        <taxon>Caldilineaceae</taxon>
        <taxon>Litorilinea</taxon>
    </lineage>
</organism>
<dbReference type="GO" id="GO:0016491">
    <property type="term" value="F:oxidoreductase activity"/>
    <property type="evidence" value="ECO:0007669"/>
    <property type="project" value="UniProtKB-KW"/>
</dbReference>
<dbReference type="Pfam" id="PF02826">
    <property type="entry name" value="2-Hacid_dh_C"/>
    <property type="match status" value="1"/>
</dbReference>
<dbReference type="SUPFAM" id="SSF52283">
    <property type="entry name" value="Formate/glycerate dehydrogenase catalytic domain-like"/>
    <property type="match status" value="1"/>
</dbReference>
<dbReference type="InParanoid" id="A0A540VGB1"/>
<evidence type="ECO:0000259" key="3">
    <source>
        <dbReference type="Pfam" id="PF02826"/>
    </source>
</evidence>
<feature type="domain" description="D-isomer specific 2-hydroxyacid dehydrogenase NAD-binding" evidence="3">
    <location>
        <begin position="108"/>
        <end position="285"/>
    </location>
</feature>
<protein>
    <submittedName>
        <fullName evidence="4">D-2-hydroxyacid dehydrogenase</fullName>
    </submittedName>
</protein>
<name>A0A540VGB1_9CHLR</name>
<dbReference type="Gene3D" id="3.40.50.720">
    <property type="entry name" value="NAD(P)-binding Rossmann-like Domain"/>
    <property type="match status" value="2"/>
</dbReference>
<dbReference type="InterPro" id="IPR006140">
    <property type="entry name" value="D-isomer_DH_NAD-bd"/>
</dbReference>
<dbReference type="PANTHER" id="PTHR43333">
    <property type="entry name" value="2-HACID_DH_C DOMAIN-CONTAINING PROTEIN"/>
    <property type="match status" value="1"/>
</dbReference>
<dbReference type="GO" id="GO:0051287">
    <property type="term" value="F:NAD binding"/>
    <property type="evidence" value="ECO:0007669"/>
    <property type="project" value="InterPro"/>
</dbReference>
<sequence length="322" mass="35613">MTKPILLLALEEGRLSEQHLARLRELAPGYEVIQSRDETEIRALIHRIEIVVGDIPWELLGEASRLRWVQLWGAGADWLMRYPEAARHPFILTNASGVHPIPISEHIFALLLALARRLPQAFRAQQAHRWESPDWDDVFELAGKTLVLVGVGAIGERTAQVARALGMAVVGVRRDPTRPAAGVERMVSPDQLLDVLPEADFVVITAPLTPETRGLIGREALRAMKPTACIVNIGRGAIIQEEALIQALQEGWIRGAGLDVVATEPLPADSPLWDMENVIITAHYAGKTPCYDERAFAILEDNLQRFLAGQPLRNVVDKQAGY</sequence>
<dbReference type="AlphaFoldDB" id="A0A540VGB1"/>
<keyword evidence="1" id="KW-0560">Oxidoreductase</keyword>
<evidence type="ECO:0000256" key="2">
    <source>
        <dbReference type="ARBA" id="ARBA00023027"/>
    </source>
</evidence>